<organism evidence="1 2">
    <name type="scientific">Cyclobacterium qasimii M12-11B</name>
    <dbReference type="NCBI Taxonomy" id="641524"/>
    <lineage>
        <taxon>Bacteria</taxon>
        <taxon>Pseudomonadati</taxon>
        <taxon>Bacteroidota</taxon>
        <taxon>Cytophagia</taxon>
        <taxon>Cytophagales</taxon>
        <taxon>Cyclobacteriaceae</taxon>
        <taxon>Cyclobacterium</taxon>
    </lineage>
</organism>
<evidence type="ECO:0000313" key="1">
    <source>
        <dbReference type="EMBL" id="EPR69808.1"/>
    </source>
</evidence>
<evidence type="ECO:0000313" key="2">
    <source>
        <dbReference type="Proteomes" id="UP000014974"/>
    </source>
</evidence>
<sequence>MTTLDYIPGSNFLGIAARHLYGRPSESGKLTQEEAFQVFHSGEVIFGDGRIATSLNEITYAVPFSFFSR</sequence>
<comment type="caution">
    <text evidence="1">The sequence shown here is derived from an EMBL/GenBank/DDBJ whole genome shotgun (WGS) entry which is preliminary data.</text>
</comment>
<name>S7X101_9BACT</name>
<protein>
    <submittedName>
        <fullName evidence="1">Uncharacterized protein</fullName>
    </submittedName>
</protein>
<proteinExistence type="predicted"/>
<accession>S7X101</accession>
<dbReference type="EMBL" id="ATNM01000060">
    <property type="protein sequence ID" value="EPR69808.1"/>
    <property type="molecule type" value="Genomic_DNA"/>
</dbReference>
<dbReference type="STRING" id="641524.ADICYQ_1249"/>
<dbReference type="AlphaFoldDB" id="S7X101"/>
<dbReference type="Proteomes" id="UP000014974">
    <property type="component" value="Unassembled WGS sequence"/>
</dbReference>
<gene>
    <name evidence="1" type="ORF">ADICYQ_1249</name>
</gene>
<reference evidence="1 2" key="1">
    <citation type="journal article" date="2013" name="Genome Announc.">
        <title>Draft Genome Sequence of Cyclobacterium qasimii Strain M12-11BT, Isolated from Arctic Marine Sediment.</title>
        <authorList>
            <person name="Shivaji S."/>
            <person name="Ara S."/>
            <person name="Singh A."/>
            <person name="Kumar Pinnaka A."/>
        </authorList>
    </citation>
    <scope>NUCLEOTIDE SEQUENCE [LARGE SCALE GENOMIC DNA]</scope>
    <source>
        <strain evidence="1 2">M12-11B</strain>
    </source>
</reference>